<dbReference type="AlphaFoldDB" id="A0A6C0CFW9"/>
<dbReference type="EMBL" id="MN739412">
    <property type="protein sequence ID" value="QHT03478.1"/>
    <property type="molecule type" value="Genomic_DNA"/>
</dbReference>
<keyword evidence="1" id="KW-0472">Membrane</keyword>
<keyword evidence="1" id="KW-1133">Transmembrane helix</keyword>
<proteinExistence type="predicted"/>
<feature type="transmembrane region" description="Helical" evidence="1">
    <location>
        <begin position="5"/>
        <end position="22"/>
    </location>
</feature>
<protein>
    <submittedName>
        <fullName evidence="2">Uncharacterized protein</fullName>
    </submittedName>
</protein>
<accession>A0A6C0CFW9</accession>
<organism evidence="2">
    <name type="scientific">viral metagenome</name>
    <dbReference type="NCBI Taxonomy" id="1070528"/>
    <lineage>
        <taxon>unclassified sequences</taxon>
        <taxon>metagenomes</taxon>
        <taxon>organismal metagenomes</taxon>
    </lineage>
</organism>
<reference evidence="2" key="1">
    <citation type="journal article" date="2020" name="Nature">
        <title>Giant virus diversity and host interactions through global metagenomics.</title>
        <authorList>
            <person name="Schulz F."/>
            <person name="Roux S."/>
            <person name="Paez-Espino D."/>
            <person name="Jungbluth S."/>
            <person name="Walsh D.A."/>
            <person name="Denef V.J."/>
            <person name="McMahon K.D."/>
            <person name="Konstantinidis K.T."/>
            <person name="Eloe-Fadrosh E.A."/>
            <person name="Kyrpides N.C."/>
            <person name="Woyke T."/>
        </authorList>
    </citation>
    <scope>NUCLEOTIDE SEQUENCE</scope>
    <source>
        <strain evidence="2">GVMAG-M-3300021079-18</strain>
    </source>
</reference>
<evidence type="ECO:0000256" key="1">
    <source>
        <dbReference type="SAM" id="Phobius"/>
    </source>
</evidence>
<name>A0A6C0CFW9_9ZZZZ</name>
<sequence length="101" mass="11553">MDIKFTVQILVLAIVAYLIITAGDEVLDRVIFKWLGLDREQISSWVIVLVIGIVLMFVLLYVFNIEAHDILGVGEAVDVQLTGQTESFKRGRIVHDTRYYR</sequence>
<feature type="transmembrane region" description="Helical" evidence="1">
    <location>
        <begin position="42"/>
        <end position="63"/>
    </location>
</feature>
<keyword evidence="1" id="KW-0812">Transmembrane</keyword>
<evidence type="ECO:0000313" key="2">
    <source>
        <dbReference type="EMBL" id="QHT03478.1"/>
    </source>
</evidence>